<name>A0ABR4D4X3_9PEZI</name>
<keyword evidence="1" id="KW-0472">Membrane</keyword>
<evidence type="ECO:0000313" key="2">
    <source>
        <dbReference type="EMBL" id="KAL2265377.1"/>
    </source>
</evidence>
<feature type="transmembrane region" description="Helical" evidence="1">
    <location>
        <begin position="20"/>
        <end position="37"/>
    </location>
</feature>
<keyword evidence="3" id="KW-1185">Reference proteome</keyword>
<reference evidence="2 3" key="1">
    <citation type="journal article" date="2024" name="Commun. Biol.">
        <title>Comparative genomic analysis of thermophilic fungi reveals convergent evolutionary adaptations and gene losses.</title>
        <authorList>
            <person name="Steindorff A.S."/>
            <person name="Aguilar-Pontes M.V."/>
            <person name="Robinson A.J."/>
            <person name="Andreopoulos B."/>
            <person name="LaButti K."/>
            <person name="Kuo A."/>
            <person name="Mondo S."/>
            <person name="Riley R."/>
            <person name="Otillar R."/>
            <person name="Haridas S."/>
            <person name="Lipzen A."/>
            <person name="Grimwood J."/>
            <person name="Schmutz J."/>
            <person name="Clum A."/>
            <person name="Reid I.D."/>
            <person name="Moisan M.C."/>
            <person name="Butler G."/>
            <person name="Nguyen T.T.M."/>
            <person name="Dewar K."/>
            <person name="Conant G."/>
            <person name="Drula E."/>
            <person name="Henrissat B."/>
            <person name="Hansel C."/>
            <person name="Singer S."/>
            <person name="Hutchinson M.I."/>
            <person name="de Vries R.P."/>
            <person name="Natvig D.O."/>
            <person name="Powell A.J."/>
            <person name="Tsang A."/>
            <person name="Grigoriev I.V."/>
        </authorList>
    </citation>
    <scope>NUCLEOTIDE SEQUENCE [LARGE SCALE GENOMIC DNA]</scope>
    <source>
        <strain evidence="2 3">ATCC 22073</strain>
    </source>
</reference>
<organism evidence="2 3">
    <name type="scientific">Remersonia thermophila</name>
    <dbReference type="NCBI Taxonomy" id="72144"/>
    <lineage>
        <taxon>Eukaryota</taxon>
        <taxon>Fungi</taxon>
        <taxon>Dikarya</taxon>
        <taxon>Ascomycota</taxon>
        <taxon>Pezizomycotina</taxon>
        <taxon>Sordariomycetes</taxon>
        <taxon>Sordariomycetidae</taxon>
        <taxon>Sordariales</taxon>
        <taxon>Sordariales incertae sedis</taxon>
        <taxon>Remersonia</taxon>
    </lineage>
</organism>
<keyword evidence="1" id="KW-1133">Transmembrane helix</keyword>
<accession>A0ABR4D4X3</accession>
<evidence type="ECO:0000313" key="3">
    <source>
        <dbReference type="Proteomes" id="UP001600064"/>
    </source>
</evidence>
<evidence type="ECO:0000256" key="1">
    <source>
        <dbReference type="SAM" id="Phobius"/>
    </source>
</evidence>
<gene>
    <name evidence="2" type="ORF">VTJ83DRAFT_6477</name>
</gene>
<proteinExistence type="predicted"/>
<dbReference type="RefSeq" id="XP_070864104.1">
    <property type="nucleotide sequence ID" value="XM_071013192.1"/>
</dbReference>
<comment type="caution">
    <text evidence="2">The sequence shown here is derived from an EMBL/GenBank/DDBJ whole genome shotgun (WGS) entry which is preliminary data.</text>
</comment>
<dbReference type="EMBL" id="JAZGUE010000006">
    <property type="protein sequence ID" value="KAL2265377.1"/>
    <property type="molecule type" value="Genomic_DNA"/>
</dbReference>
<keyword evidence="1" id="KW-0812">Transmembrane</keyword>
<protein>
    <submittedName>
        <fullName evidence="2">Uncharacterized protein</fullName>
    </submittedName>
</protein>
<dbReference type="Proteomes" id="UP001600064">
    <property type="component" value="Unassembled WGS sequence"/>
</dbReference>
<dbReference type="GeneID" id="98127836"/>
<sequence length="109" mass="12074">MVRAFSIYTPRRRRSPRFILLYFGTFAFILLVTWYISTRHAETARPYVQEFLRPGSVDAFKAGRGGGGPEERKPVGGPVAAAKAAVDVGKVAAVRREDDGEEEDDEGEI</sequence>